<evidence type="ECO:0000313" key="2">
    <source>
        <dbReference type="EMBL" id="KAK3879031.1"/>
    </source>
</evidence>
<organism evidence="2 3">
    <name type="scientific">Petrolisthes cinctipes</name>
    <name type="common">Flat porcelain crab</name>
    <dbReference type="NCBI Taxonomy" id="88211"/>
    <lineage>
        <taxon>Eukaryota</taxon>
        <taxon>Metazoa</taxon>
        <taxon>Ecdysozoa</taxon>
        <taxon>Arthropoda</taxon>
        <taxon>Crustacea</taxon>
        <taxon>Multicrustacea</taxon>
        <taxon>Malacostraca</taxon>
        <taxon>Eumalacostraca</taxon>
        <taxon>Eucarida</taxon>
        <taxon>Decapoda</taxon>
        <taxon>Pleocyemata</taxon>
        <taxon>Anomura</taxon>
        <taxon>Galatheoidea</taxon>
        <taxon>Porcellanidae</taxon>
        <taxon>Petrolisthes</taxon>
    </lineage>
</organism>
<comment type="caution">
    <text evidence="2">The sequence shown here is derived from an EMBL/GenBank/DDBJ whole genome shotgun (WGS) entry which is preliminary data.</text>
</comment>
<keyword evidence="3" id="KW-1185">Reference proteome</keyword>
<name>A0AAE1FSY7_PETCI</name>
<protein>
    <submittedName>
        <fullName evidence="2">Uncharacterized protein</fullName>
    </submittedName>
</protein>
<accession>A0AAE1FSY7</accession>
<feature type="region of interest" description="Disordered" evidence="1">
    <location>
        <begin position="1"/>
        <end position="20"/>
    </location>
</feature>
<evidence type="ECO:0000256" key="1">
    <source>
        <dbReference type="SAM" id="MobiDB-lite"/>
    </source>
</evidence>
<sequence>MLNSPPVLHTSANTSPSFTPLPTPVLPSRLCQHQSFLHASANTRPSFTPLPTHVLPSRLCQHTSFLHASANTSPSFTPLPTPLTPVLPSPLPTSPPVHLCQHSRQDIVTTHKPSE</sequence>
<dbReference type="Proteomes" id="UP001286313">
    <property type="component" value="Unassembled WGS sequence"/>
</dbReference>
<dbReference type="EMBL" id="JAWQEG010001504">
    <property type="protein sequence ID" value="KAK3879031.1"/>
    <property type="molecule type" value="Genomic_DNA"/>
</dbReference>
<reference evidence="2" key="1">
    <citation type="submission" date="2023-10" db="EMBL/GenBank/DDBJ databases">
        <title>Genome assemblies of two species of porcelain crab, Petrolisthes cinctipes and Petrolisthes manimaculis (Anomura: Porcellanidae).</title>
        <authorList>
            <person name="Angst P."/>
        </authorList>
    </citation>
    <scope>NUCLEOTIDE SEQUENCE</scope>
    <source>
        <strain evidence="2">PB745_01</strain>
        <tissue evidence="2">Gill</tissue>
    </source>
</reference>
<proteinExistence type="predicted"/>
<dbReference type="AlphaFoldDB" id="A0AAE1FSY7"/>
<evidence type="ECO:0000313" key="3">
    <source>
        <dbReference type="Proteomes" id="UP001286313"/>
    </source>
</evidence>
<gene>
    <name evidence="2" type="ORF">Pcinc_016374</name>
</gene>